<dbReference type="Proteomes" id="UP000266861">
    <property type="component" value="Unassembled WGS sequence"/>
</dbReference>
<dbReference type="SUPFAM" id="SSF51905">
    <property type="entry name" value="FAD/NAD(P)-binding domain"/>
    <property type="match status" value="1"/>
</dbReference>
<evidence type="ECO:0008006" key="3">
    <source>
        <dbReference type="Google" id="ProtNLM"/>
    </source>
</evidence>
<reference evidence="1 2" key="1">
    <citation type="submission" date="2018-08" db="EMBL/GenBank/DDBJ databases">
        <title>Genome and evolution of the arbuscular mycorrhizal fungus Diversispora epigaea (formerly Glomus versiforme) and its bacterial endosymbionts.</title>
        <authorList>
            <person name="Sun X."/>
            <person name="Fei Z."/>
            <person name="Harrison M."/>
        </authorList>
    </citation>
    <scope>NUCLEOTIDE SEQUENCE [LARGE SCALE GENOMIC DNA]</scope>
    <source>
        <strain evidence="1 2">IT104</strain>
    </source>
</reference>
<name>A0A397JC16_9GLOM</name>
<comment type="caution">
    <text evidence="1">The sequence shown here is derived from an EMBL/GenBank/DDBJ whole genome shotgun (WGS) entry which is preliminary data.</text>
</comment>
<dbReference type="Gene3D" id="3.50.50.60">
    <property type="entry name" value="FAD/NAD(P)-binding domain"/>
    <property type="match status" value="1"/>
</dbReference>
<keyword evidence="2" id="KW-1185">Reference proteome</keyword>
<dbReference type="EMBL" id="PQFF01000061">
    <property type="protein sequence ID" value="RHZ85571.1"/>
    <property type="molecule type" value="Genomic_DNA"/>
</dbReference>
<dbReference type="AlphaFoldDB" id="A0A397JC16"/>
<proteinExistence type="predicted"/>
<evidence type="ECO:0000313" key="2">
    <source>
        <dbReference type="Proteomes" id="UP000266861"/>
    </source>
</evidence>
<dbReference type="InterPro" id="IPR036188">
    <property type="entry name" value="FAD/NAD-bd_sf"/>
</dbReference>
<evidence type="ECO:0000313" key="1">
    <source>
        <dbReference type="EMBL" id="RHZ85571.1"/>
    </source>
</evidence>
<organism evidence="1 2">
    <name type="scientific">Diversispora epigaea</name>
    <dbReference type="NCBI Taxonomy" id="1348612"/>
    <lineage>
        <taxon>Eukaryota</taxon>
        <taxon>Fungi</taxon>
        <taxon>Fungi incertae sedis</taxon>
        <taxon>Mucoromycota</taxon>
        <taxon>Glomeromycotina</taxon>
        <taxon>Glomeromycetes</taxon>
        <taxon>Diversisporales</taxon>
        <taxon>Diversisporaceae</taxon>
        <taxon>Diversispora</taxon>
    </lineage>
</organism>
<sequence>MTIDNYFRYLHYDLIIPINNNELLVELMVKLTVELVVEPIVEPIVELTVEPRDLWSKSIQYRDMTKPIRFKEICDFIIVGAGSAGCVFTKELIENIPNIDIVLRILKLMIGFLYLLSIVA</sequence>
<protein>
    <recommendedName>
        <fullName evidence="3">Glucose-methanol-choline oxidoreductase N-terminal domain-containing protein</fullName>
    </recommendedName>
</protein>
<accession>A0A397JC16</accession>
<dbReference type="OrthoDB" id="269227at2759"/>
<gene>
    <name evidence="1" type="ORF">Glove_64g95</name>
</gene>